<evidence type="ECO:0000259" key="6">
    <source>
        <dbReference type="Pfam" id="PF02465"/>
    </source>
</evidence>
<evidence type="ECO:0000256" key="2">
    <source>
        <dbReference type="ARBA" id="ARBA00011255"/>
    </source>
</evidence>
<accession>A0ABY2V8E2</accession>
<evidence type="ECO:0000259" key="7">
    <source>
        <dbReference type="Pfam" id="PF07195"/>
    </source>
</evidence>
<protein>
    <recommendedName>
        <fullName evidence="5">Flagellar hook-associated protein 2</fullName>
        <shortName evidence="5">HAP2</shortName>
    </recommendedName>
    <alternativeName>
        <fullName evidence="5">Flagellar cap protein</fullName>
    </alternativeName>
</protein>
<comment type="function">
    <text evidence="5">Required for morphogenesis and for the elongation of the flagellar filament by facilitating polymerization of the flagellin monomers at the tip of growing filament. Forms a capping structure, which prevents flagellin subunits (transported through the central channel of the flagellum) from leaking out without polymerization at the distal end.</text>
</comment>
<feature type="domain" description="Flagellar hook-associated protein 2 C-terminal" evidence="7">
    <location>
        <begin position="209"/>
        <end position="419"/>
    </location>
</feature>
<dbReference type="InterPro" id="IPR010809">
    <property type="entry name" value="FliD_C"/>
</dbReference>
<feature type="domain" description="Flagellar hook-associated protein 2 N-terminal" evidence="6">
    <location>
        <begin position="18"/>
        <end position="116"/>
    </location>
</feature>
<dbReference type="Proteomes" id="UP000305417">
    <property type="component" value="Unassembled WGS sequence"/>
</dbReference>
<evidence type="ECO:0000256" key="1">
    <source>
        <dbReference type="ARBA" id="ARBA00009764"/>
    </source>
</evidence>
<comment type="caution">
    <text evidence="8">The sequence shown here is derived from an EMBL/GenBank/DDBJ whole genome shotgun (WGS) entry which is preliminary data.</text>
</comment>
<organism evidence="8 9">
    <name type="scientific">Aliarcobacter cibarius</name>
    <dbReference type="NCBI Taxonomy" id="255507"/>
    <lineage>
        <taxon>Bacteria</taxon>
        <taxon>Pseudomonadati</taxon>
        <taxon>Campylobacterota</taxon>
        <taxon>Epsilonproteobacteria</taxon>
        <taxon>Campylobacterales</taxon>
        <taxon>Arcobacteraceae</taxon>
        <taxon>Aliarcobacter</taxon>
    </lineage>
</organism>
<keyword evidence="4 5" id="KW-0975">Bacterial flagellum</keyword>
<keyword evidence="8" id="KW-0966">Cell projection</keyword>
<comment type="subunit">
    <text evidence="2 5">Homopentamer.</text>
</comment>
<dbReference type="EMBL" id="VBUC01000005">
    <property type="protein sequence ID" value="TLT00823.1"/>
    <property type="molecule type" value="Genomic_DNA"/>
</dbReference>
<evidence type="ECO:0000313" key="9">
    <source>
        <dbReference type="Proteomes" id="UP000305417"/>
    </source>
</evidence>
<evidence type="ECO:0000313" key="8">
    <source>
        <dbReference type="EMBL" id="TLT00823.1"/>
    </source>
</evidence>
<keyword evidence="8" id="KW-0969">Cilium</keyword>
<dbReference type="InterPro" id="IPR003481">
    <property type="entry name" value="FliD_N"/>
</dbReference>
<comment type="subcellular location">
    <subcellularLocation>
        <location evidence="5">Secreted</location>
    </subcellularLocation>
    <subcellularLocation>
        <location evidence="5">Bacterial flagellum</location>
    </subcellularLocation>
</comment>
<evidence type="ECO:0000256" key="4">
    <source>
        <dbReference type="ARBA" id="ARBA00023143"/>
    </source>
</evidence>
<keyword evidence="8" id="KW-0282">Flagellum</keyword>
<dbReference type="Pfam" id="PF02465">
    <property type="entry name" value="FliD_N"/>
    <property type="match status" value="1"/>
</dbReference>
<evidence type="ECO:0000256" key="5">
    <source>
        <dbReference type="RuleBase" id="RU362066"/>
    </source>
</evidence>
<dbReference type="PANTHER" id="PTHR30288:SF0">
    <property type="entry name" value="FLAGELLAR HOOK-ASSOCIATED PROTEIN 2"/>
    <property type="match status" value="1"/>
</dbReference>
<gene>
    <name evidence="8" type="ORF">FE247_03045</name>
</gene>
<reference evidence="8 9" key="1">
    <citation type="submission" date="2019-05" db="EMBL/GenBank/DDBJ databases">
        <title>Arcobacter cibarius and Arcobacter thereius providing challenges in identification an antibiotic susceptibility and Quinolone resistance.</title>
        <authorList>
            <person name="Busch A."/>
            <person name="Hanel I."/>
            <person name="Hotzel H."/>
            <person name="Tomaso H."/>
        </authorList>
    </citation>
    <scope>NUCLEOTIDE SEQUENCE [LARGE SCALE GENOMIC DNA]</scope>
    <source>
        <strain evidence="8 9">16CS0831-2</strain>
    </source>
</reference>
<keyword evidence="5" id="KW-0964">Secreted</keyword>
<dbReference type="InterPro" id="IPR040026">
    <property type="entry name" value="FliD"/>
</dbReference>
<name>A0ABY2V8E2_9BACT</name>
<comment type="similarity">
    <text evidence="1 5">Belongs to the FliD family.</text>
</comment>
<dbReference type="PANTHER" id="PTHR30288">
    <property type="entry name" value="FLAGELLAR CAP/ASSEMBLY PROTEIN FLID"/>
    <property type="match status" value="1"/>
</dbReference>
<dbReference type="RefSeq" id="WP_138108416.1">
    <property type="nucleotide sequence ID" value="NZ_VBUC01000005.1"/>
</dbReference>
<dbReference type="Pfam" id="PF07195">
    <property type="entry name" value="FliD_C"/>
    <property type="match status" value="1"/>
</dbReference>
<evidence type="ECO:0000256" key="3">
    <source>
        <dbReference type="ARBA" id="ARBA00023054"/>
    </source>
</evidence>
<keyword evidence="3" id="KW-0175">Coiled coil</keyword>
<keyword evidence="9" id="KW-1185">Reference proteome</keyword>
<sequence length="437" mass="47549">MANGILGLGSGQASSLNNDLIDKLKTAEKKATLTPIETKLEKFTSEREVMTNIGTKVDELLAAVKVFSLNQTTGTHAFNSKSATTSGDAVMFDAEDLNALKTGFTTVNVTQLAQKDVWQTSGDPININLKDQKINQGILTINGKDFDTTNLSYDELVTEINKQVPGVTASLSDIGSTGFRLSIKSDNTGETNKIVVTGSTLLFDNVLKAQDMKMKVDGVDYQSSSNNMTVDGLKISATKIGESTINIEEDNSQLTKQMESFAKAYNELNATIDKELYSADSSISDKSALRDIMSKLKNTLFGTGNGETTIFSYGFSFNETNGDLKFNSQEFEKAAKTDKQSLQNLFVGVAEKPGIATILDETISISGIKKSLLDYDLNMLSRENTLKKDKETAEKTIDSRYEQMSLQFASYGAIINQMEASFSGLKMLIQQSTASNS</sequence>
<proteinExistence type="inferred from homology"/>